<keyword evidence="3" id="KW-1185">Reference proteome</keyword>
<gene>
    <name evidence="2" type="ORF">M3P05_00085</name>
</gene>
<organism evidence="2 3">
    <name type="scientific">Parendozoicomonas callyspongiae</name>
    <dbReference type="NCBI Taxonomy" id="2942213"/>
    <lineage>
        <taxon>Bacteria</taxon>
        <taxon>Pseudomonadati</taxon>
        <taxon>Pseudomonadota</taxon>
        <taxon>Gammaproteobacteria</taxon>
        <taxon>Oceanospirillales</taxon>
        <taxon>Endozoicomonadaceae</taxon>
        <taxon>Parendozoicomonas</taxon>
    </lineage>
</organism>
<dbReference type="Proteomes" id="UP001203338">
    <property type="component" value="Unassembled WGS sequence"/>
</dbReference>
<comment type="caution">
    <text evidence="2">The sequence shown here is derived from an EMBL/GenBank/DDBJ whole genome shotgun (WGS) entry which is preliminary data.</text>
</comment>
<dbReference type="Pfam" id="PF00583">
    <property type="entry name" value="Acetyltransf_1"/>
    <property type="match status" value="1"/>
</dbReference>
<protein>
    <submittedName>
        <fullName evidence="2">GNAT family N-acetyltransferase</fullName>
        <ecNumber evidence="2">2.3.1.-</ecNumber>
    </submittedName>
</protein>
<dbReference type="PANTHER" id="PTHR47237">
    <property type="entry name" value="SLL0310 PROTEIN"/>
    <property type="match status" value="1"/>
</dbReference>
<dbReference type="InterPro" id="IPR041496">
    <property type="entry name" value="YitH/HolE_GNAT"/>
</dbReference>
<dbReference type="PANTHER" id="PTHR47237:SF1">
    <property type="entry name" value="SLL0310 PROTEIN"/>
    <property type="match status" value="1"/>
</dbReference>
<dbReference type="SUPFAM" id="SSF55729">
    <property type="entry name" value="Acyl-CoA N-acyltransferases (Nat)"/>
    <property type="match status" value="1"/>
</dbReference>
<dbReference type="Pfam" id="PF18014">
    <property type="entry name" value="Acetyltransf_18"/>
    <property type="match status" value="1"/>
</dbReference>
<name>A0ABT0PBD6_9GAMM</name>
<dbReference type="InterPro" id="IPR016181">
    <property type="entry name" value="Acyl_CoA_acyltransferase"/>
</dbReference>
<evidence type="ECO:0000259" key="1">
    <source>
        <dbReference type="PROSITE" id="PS51186"/>
    </source>
</evidence>
<keyword evidence="2" id="KW-0012">Acyltransferase</keyword>
<evidence type="ECO:0000313" key="2">
    <source>
        <dbReference type="EMBL" id="MCL6268346.1"/>
    </source>
</evidence>
<dbReference type="Gene3D" id="3.40.630.30">
    <property type="match status" value="1"/>
</dbReference>
<accession>A0ABT0PBD6</accession>
<dbReference type="PROSITE" id="PS51186">
    <property type="entry name" value="GNAT"/>
    <property type="match status" value="1"/>
</dbReference>
<dbReference type="CDD" id="cd04301">
    <property type="entry name" value="NAT_SF"/>
    <property type="match status" value="1"/>
</dbReference>
<dbReference type="InterPro" id="IPR052729">
    <property type="entry name" value="Acyl/Acetyltrans_Enzymes"/>
</dbReference>
<dbReference type="RefSeq" id="WP_249697175.1">
    <property type="nucleotide sequence ID" value="NZ_JAMFLX010000001.1"/>
</dbReference>
<keyword evidence="2" id="KW-0808">Transferase</keyword>
<dbReference type="Gene3D" id="3.40.630.90">
    <property type="match status" value="1"/>
</dbReference>
<reference evidence="2 3" key="1">
    <citation type="submission" date="2022-05" db="EMBL/GenBank/DDBJ databases">
        <authorList>
            <person name="Park J.-S."/>
        </authorList>
    </citation>
    <scope>NUCLEOTIDE SEQUENCE [LARGE SCALE GENOMIC DNA]</scope>
    <source>
        <strain evidence="2 3">2012CJ34-2</strain>
    </source>
</reference>
<dbReference type="GO" id="GO:0016746">
    <property type="term" value="F:acyltransferase activity"/>
    <property type="evidence" value="ECO:0007669"/>
    <property type="project" value="UniProtKB-KW"/>
</dbReference>
<dbReference type="EMBL" id="JAMFLX010000001">
    <property type="protein sequence ID" value="MCL6268346.1"/>
    <property type="molecule type" value="Genomic_DNA"/>
</dbReference>
<dbReference type="EC" id="2.3.1.-" evidence="2"/>
<dbReference type="InterPro" id="IPR000182">
    <property type="entry name" value="GNAT_dom"/>
</dbReference>
<evidence type="ECO:0000313" key="3">
    <source>
        <dbReference type="Proteomes" id="UP001203338"/>
    </source>
</evidence>
<sequence length="288" mass="33531">MSQKMLIRNVWDDEFELLTEWFAKADWNPGLADIKVACKSKTGLFYIGVLDGKPVACLSAHIYEYSFAFIGYFHIADPELRGKGYGYQIWKHVFEDLNRIGVRLMGLDADPLRLHKYRKHGFEESHYNRRYHYRVKGSEQLRDRVVTRPPESMELTAFDAHYVKESRGCFIHQWLDLDVGRRHLCMRNSRGQLRGYGVLREAAEGYRVGPLYAQTVVDAKDLMEGLCCQLYAGTSVYIDIPDNNLNRRKFINHFKLEPTGHEWVRMYYGKPPEIPTDEVYGVCSVEMG</sequence>
<proteinExistence type="predicted"/>
<feature type="domain" description="N-acetyltransferase" evidence="1">
    <location>
        <begin position="5"/>
        <end position="144"/>
    </location>
</feature>